<dbReference type="GO" id="GO:0008253">
    <property type="term" value="F:5'-nucleotidase activity"/>
    <property type="evidence" value="ECO:0007669"/>
    <property type="project" value="InterPro"/>
</dbReference>
<sequence>MGYNLNDKLVIAVASSALFDLTESDKVFREQHESEYRYYQRENENVPLGKGVAFSLVKRLLSLNTATEKLVEVILLSRNDPDTGLRVFNTIESYGLDISRAIFTAGKNPFRYIEPLNASLFLSGNIQDVREAIEYNCPAGYVGTNKYYDDEQDSELRIAFDFDGVIANDESETVYQEGGGMQPYHKYEKEHANDTMGAGPLFSFFQQLSELQKKELNKMDLNPDYSPIIRIAICTARNAPAHERAIKTLRNWDIRVDEAFFLGGIKKNTVLDVYKPHIFFDDQISHIEDVSQRFPCAHIPYGVVNKDEKVVTKVTLVKE</sequence>
<evidence type="ECO:0000313" key="2">
    <source>
        <dbReference type="Proteomes" id="UP000591929"/>
    </source>
</evidence>
<dbReference type="GO" id="GO:0000166">
    <property type="term" value="F:nucleotide binding"/>
    <property type="evidence" value="ECO:0007669"/>
    <property type="project" value="InterPro"/>
</dbReference>
<dbReference type="Proteomes" id="UP000591929">
    <property type="component" value="Unassembled WGS sequence"/>
</dbReference>
<dbReference type="EMBL" id="JAARPL010000002">
    <property type="protein sequence ID" value="MBC1371464.1"/>
    <property type="molecule type" value="Genomic_DNA"/>
</dbReference>
<protein>
    <submittedName>
        <fullName evidence="1">5'-nucleotidase</fullName>
    </submittedName>
</protein>
<proteinExistence type="predicted"/>
<dbReference type="InterPro" id="IPR010394">
    <property type="entry name" value="5-nucleotidase"/>
</dbReference>
<dbReference type="SUPFAM" id="SSF56784">
    <property type="entry name" value="HAD-like"/>
    <property type="match status" value="1"/>
</dbReference>
<dbReference type="AlphaFoldDB" id="A0A841Y657"/>
<name>A0A841Y657_9LIST</name>
<accession>A0A841Y657</accession>
<dbReference type="GO" id="GO:0000287">
    <property type="term" value="F:magnesium ion binding"/>
    <property type="evidence" value="ECO:0007669"/>
    <property type="project" value="InterPro"/>
</dbReference>
<dbReference type="GO" id="GO:0009117">
    <property type="term" value="P:nucleotide metabolic process"/>
    <property type="evidence" value="ECO:0007669"/>
    <property type="project" value="InterPro"/>
</dbReference>
<evidence type="ECO:0000313" key="1">
    <source>
        <dbReference type="EMBL" id="MBC1371464.1"/>
    </source>
</evidence>
<organism evidence="1 2">
    <name type="scientific">Listeria booriae</name>
    <dbReference type="NCBI Taxonomy" id="1552123"/>
    <lineage>
        <taxon>Bacteria</taxon>
        <taxon>Bacillati</taxon>
        <taxon>Bacillota</taxon>
        <taxon>Bacilli</taxon>
        <taxon>Bacillales</taxon>
        <taxon>Listeriaceae</taxon>
        <taxon>Listeria</taxon>
    </lineage>
</organism>
<dbReference type="RefSeq" id="WP_185376146.1">
    <property type="nucleotide sequence ID" value="NZ_JAARPL010000002.1"/>
</dbReference>
<dbReference type="Pfam" id="PF06189">
    <property type="entry name" value="5-nucleotidase"/>
    <property type="match status" value="1"/>
</dbReference>
<gene>
    <name evidence="1" type="ORF">HB847_03710</name>
</gene>
<dbReference type="GO" id="GO:0005737">
    <property type="term" value="C:cytoplasm"/>
    <property type="evidence" value="ECO:0007669"/>
    <property type="project" value="InterPro"/>
</dbReference>
<dbReference type="InterPro" id="IPR036412">
    <property type="entry name" value="HAD-like_sf"/>
</dbReference>
<reference evidence="1 2" key="1">
    <citation type="submission" date="2020-03" db="EMBL/GenBank/DDBJ databases">
        <title>Soil Listeria distribution.</title>
        <authorList>
            <person name="Liao J."/>
            <person name="Wiedmann M."/>
        </authorList>
    </citation>
    <scope>NUCLEOTIDE SEQUENCE [LARGE SCALE GENOMIC DNA]</scope>
    <source>
        <strain evidence="1 2">FSL L7-1681</strain>
    </source>
</reference>
<comment type="caution">
    <text evidence="1">The sequence shown here is derived from an EMBL/GenBank/DDBJ whole genome shotgun (WGS) entry which is preliminary data.</text>
</comment>
<dbReference type="PANTHER" id="PTHR31367">
    <property type="entry name" value="CYTOSOLIC 5'-NUCLEOTIDASE 1 FAMILY MEMBER"/>
    <property type="match status" value="1"/>
</dbReference>
<dbReference type="PANTHER" id="PTHR31367:SF5">
    <property type="entry name" value="CYTOSOLIC 5'-NUCLEOTIDASE 1A"/>
    <property type="match status" value="1"/>
</dbReference>